<feature type="compositionally biased region" description="Low complexity" evidence="5">
    <location>
        <begin position="205"/>
        <end position="216"/>
    </location>
</feature>
<comment type="subcellular location">
    <subcellularLocation>
        <location evidence="1">Membrane</location>
    </subcellularLocation>
</comment>
<evidence type="ECO:0000256" key="3">
    <source>
        <dbReference type="ARBA" id="ARBA00023136"/>
    </source>
</evidence>
<keyword evidence="6" id="KW-0808">Transferase</keyword>
<organism evidence="6 7">
    <name type="scientific">Phaseolus angularis</name>
    <name type="common">Azuki bean</name>
    <name type="synonym">Vigna angularis</name>
    <dbReference type="NCBI Taxonomy" id="3914"/>
    <lineage>
        <taxon>Eukaryota</taxon>
        <taxon>Viridiplantae</taxon>
        <taxon>Streptophyta</taxon>
        <taxon>Embryophyta</taxon>
        <taxon>Tracheophyta</taxon>
        <taxon>Spermatophyta</taxon>
        <taxon>Magnoliopsida</taxon>
        <taxon>eudicotyledons</taxon>
        <taxon>Gunneridae</taxon>
        <taxon>Pentapetalae</taxon>
        <taxon>rosids</taxon>
        <taxon>fabids</taxon>
        <taxon>Fabales</taxon>
        <taxon>Fabaceae</taxon>
        <taxon>Papilionoideae</taxon>
        <taxon>50 kb inversion clade</taxon>
        <taxon>NPAAA clade</taxon>
        <taxon>indigoferoid/millettioid clade</taxon>
        <taxon>Phaseoleae</taxon>
        <taxon>Vigna</taxon>
    </lineage>
</organism>
<evidence type="ECO:0000313" key="6">
    <source>
        <dbReference type="EMBL" id="KAG2371368.1"/>
    </source>
</evidence>
<dbReference type="PANTHER" id="PTHR47985">
    <property type="entry name" value="OS07G0668900 PROTEIN"/>
    <property type="match status" value="1"/>
</dbReference>
<comment type="caution">
    <text evidence="6">The sequence shown here is derived from an EMBL/GenBank/DDBJ whole genome shotgun (WGS) entry which is preliminary data.</text>
</comment>
<accession>A0A8T0JF82</accession>
<keyword evidence="2" id="KW-0723">Serine/threonine-protein kinase</keyword>
<dbReference type="InterPro" id="IPR017441">
    <property type="entry name" value="Protein_kinase_ATP_BS"/>
</dbReference>
<feature type="compositionally biased region" description="Low complexity" evidence="5">
    <location>
        <begin position="234"/>
        <end position="245"/>
    </location>
</feature>
<feature type="region of interest" description="Disordered" evidence="5">
    <location>
        <begin position="1"/>
        <end position="20"/>
    </location>
</feature>
<dbReference type="Proteomes" id="UP000743370">
    <property type="component" value="Unassembled WGS sequence"/>
</dbReference>
<keyword evidence="4" id="KW-0067">ATP-binding</keyword>
<dbReference type="SUPFAM" id="SSF56112">
    <property type="entry name" value="Protein kinase-like (PK-like)"/>
    <property type="match status" value="1"/>
</dbReference>
<keyword evidence="3" id="KW-0472">Membrane</keyword>
<dbReference type="PANTHER" id="PTHR47985:SF41">
    <property type="entry name" value="SERINE_THREONINE-PROTEIN KINASE PBL5-RELATED"/>
    <property type="match status" value="1"/>
</dbReference>
<feature type="binding site" evidence="4">
    <location>
        <position position="109"/>
    </location>
    <ligand>
        <name>ATP</name>
        <dbReference type="ChEBI" id="CHEBI:30616"/>
    </ligand>
</feature>
<protein>
    <submittedName>
        <fullName evidence="6">Serine/threonine-protein kinase</fullName>
    </submittedName>
</protein>
<evidence type="ECO:0000256" key="5">
    <source>
        <dbReference type="SAM" id="MobiDB-lite"/>
    </source>
</evidence>
<evidence type="ECO:0000256" key="2">
    <source>
        <dbReference type="ARBA" id="ARBA00022527"/>
    </source>
</evidence>
<sequence>MGCFSCTGKSSKKSNNVNRTQKHIAAVNGKSEDNHHRKPDQLSVDVKNLNLQEVSDEVNVRSYRAQTFTFDELAAATRKFRSDCFLGEGGFGKVYKGCIEKLNQVVAVKQLDPYGHQGIREFVVEAKPLFKDRKRFCEMVDPLLEGRYPVRGLYQVLAIAAMCVQEQPSMRPVIADVVTALNYLESQKYDPQVHLIQSSRNGYYSSRARSQNRRAAGYGSEPRPCKVGHKLLVSDGNSSSGSESESYIKGLSSPRTRSEGHQHFYRNNDSGTDSSAD</sequence>
<dbReference type="GO" id="GO:0005524">
    <property type="term" value="F:ATP binding"/>
    <property type="evidence" value="ECO:0007669"/>
    <property type="project" value="UniProtKB-UniRule"/>
</dbReference>
<reference evidence="6 7" key="1">
    <citation type="submission" date="2020-05" db="EMBL/GenBank/DDBJ databases">
        <title>Vigna angularis (adzuki bean) Var. LongXiaoDou No. 4 denovo assembly.</title>
        <authorList>
            <person name="Xiang H."/>
        </authorList>
    </citation>
    <scope>NUCLEOTIDE SEQUENCE [LARGE SCALE GENOMIC DNA]</scope>
    <source>
        <tissue evidence="6">Leaf</tissue>
    </source>
</reference>
<dbReference type="GO" id="GO:0016020">
    <property type="term" value="C:membrane"/>
    <property type="evidence" value="ECO:0007669"/>
    <property type="project" value="UniProtKB-SubCell"/>
</dbReference>
<evidence type="ECO:0000256" key="4">
    <source>
        <dbReference type="PROSITE-ProRule" id="PRU10141"/>
    </source>
</evidence>
<feature type="compositionally biased region" description="Polar residues" evidence="5">
    <location>
        <begin position="7"/>
        <end position="19"/>
    </location>
</feature>
<feature type="compositionally biased region" description="Polar residues" evidence="5">
    <location>
        <begin position="265"/>
        <end position="277"/>
    </location>
</feature>
<evidence type="ECO:0000313" key="7">
    <source>
        <dbReference type="Proteomes" id="UP000743370"/>
    </source>
</evidence>
<keyword evidence="4" id="KW-0547">Nucleotide-binding</keyword>
<feature type="region of interest" description="Disordered" evidence="5">
    <location>
        <begin position="202"/>
        <end position="277"/>
    </location>
</feature>
<dbReference type="Gene3D" id="3.30.200.20">
    <property type="entry name" value="Phosphorylase Kinase, domain 1"/>
    <property type="match status" value="1"/>
</dbReference>
<dbReference type="GO" id="GO:0004674">
    <property type="term" value="F:protein serine/threonine kinase activity"/>
    <property type="evidence" value="ECO:0007669"/>
    <property type="project" value="UniProtKB-KW"/>
</dbReference>
<gene>
    <name evidence="6" type="ORF">HKW66_Vig0215420</name>
</gene>
<keyword evidence="6" id="KW-0418">Kinase</keyword>
<dbReference type="AlphaFoldDB" id="A0A8T0JF82"/>
<dbReference type="EMBL" id="JABFOF010000011">
    <property type="protein sequence ID" value="KAG2371368.1"/>
    <property type="molecule type" value="Genomic_DNA"/>
</dbReference>
<proteinExistence type="predicted"/>
<dbReference type="PROSITE" id="PS00107">
    <property type="entry name" value="PROTEIN_KINASE_ATP"/>
    <property type="match status" value="1"/>
</dbReference>
<name>A0A8T0JF82_PHAAN</name>
<evidence type="ECO:0000256" key="1">
    <source>
        <dbReference type="ARBA" id="ARBA00004370"/>
    </source>
</evidence>
<dbReference type="InterPro" id="IPR011009">
    <property type="entry name" value="Kinase-like_dom_sf"/>
</dbReference>